<dbReference type="GO" id="GO:0005886">
    <property type="term" value="C:plasma membrane"/>
    <property type="evidence" value="ECO:0007669"/>
    <property type="project" value="InterPro"/>
</dbReference>
<organism evidence="2 3">
    <name type="scientific">Halalkalibacter oceani</name>
    <dbReference type="NCBI Taxonomy" id="1653776"/>
    <lineage>
        <taxon>Bacteria</taxon>
        <taxon>Bacillati</taxon>
        <taxon>Bacillota</taxon>
        <taxon>Bacilli</taxon>
        <taxon>Bacillales</taxon>
        <taxon>Bacillaceae</taxon>
        <taxon>Halalkalibacter</taxon>
    </lineage>
</organism>
<dbReference type="AlphaFoldDB" id="A0A9X2IPS7"/>
<keyword evidence="3" id="KW-1185">Reference proteome</keyword>
<proteinExistence type="predicted"/>
<dbReference type="InterPro" id="IPR041916">
    <property type="entry name" value="Anti_sigma_zinc_sf"/>
</dbReference>
<gene>
    <name evidence="2" type="ORF">M3202_19985</name>
</gene>
<name>A0A9X2IPS7_9BACI</name>
<feature type="domain" description="Anti-sigma K factor RskA C-terminal" evidence="1">
    <location>
        <begin position="93"/>
        <end position="224"/>
    </location>
</feature>
<evidence type="ECO:0000259" key="1">
    <source>
        <dbReference type="Pfam" id="PF10099"/>
    </source>
</evidence>
<dbReference type="Pfam" id="PF10099">
    <property type="entry name" value="RskA_C"/>
    <property type="match status" value="1"/>
</dbReference>
<dbReference type="RefSeq" id="WP_251224998.1">
    <property type="nucleotide sequence ID" value="NZ_JAMBOL010000035.1"/>
</dbReference>
<comment type="caution">
    <text evidence="2">The sequence shown here is derived from an EMBL/GenBank/DDBJ whole genome shotgun (WGS) entry which is preliminary data.</text>
</comment>
<protein>
    <submittedName>
        <fullName evidence="2">Anti-sigma factor</fullName>
    </submittedName>
</protein>
<dbReference type="Proteomes" id="UP001139179">
    <property type="component" value="Unassembled WGS sequence"/>
</dbReference>
<evidence type="ECO:0000313" key="2">
    <source>
        <dbReference type="EMBL" id="MCM3716329.1"/>
    </source>
</evidence>
<dbReference type="InterPro" id="IPR018764">
    <property type="entry name" value="RskA_C"/>
</dbReference>
<evidence type="ECO:0000313" key="3">
    <source>
        <dbReference type="Proteomes" id="UP001139179"/>
    </source>
</evidence>
<dbReference type="Gene3D" id="1.10.10.1320">
    <property type="entry name" value="Anti-sigma factor, zinc-finger domain"/>
    <property type="match status" value="1"/>
</dbReference>
<sequence length="234" mass="26941">MSCHNHFSEEQIIDYLRGEAEDEASVKQHLDHCPHCQQLQEQWKPFFAKETEAHIRPPERLKKRILHTIRTEQRKPFFHFLTLRPLTARFSLVVIVLLLGSWLTISQVQKTSLQHSAEEPLPFLMNEETTLYEISPEDNTAIKGYAWINNDSNELMLLVDGLHPVSLNDYQAWIRSTTDLKDAGIIQVNGAQGQLYLQDDIVNQLDHIILSKEPRGGSIQPTDPNPFLIKLSMP</sequence>
<dbReference type="EMBL" id="JAMBOL010000035">
    <property type="protein sequence ID" value="MCM3716329.1"/>
    <property type="molecule type" value="Genomic_DNA"/>
</dbReference>
<accession>A0A9X2IPS7</accession>
<reference evidence="2" key="1">
    <citation type="submission" date="2022-05" db="EMBL/GenBank/DDBJ databases">
        <title>Comparative Genomics of Spacecraft Associated Microbes.</title>
        <authorList>
            <person name="Tran M.T."/>
            <person name="Wright A."/>
            <person name="Seuylemezian A."/>
            <person name="Eisen J."/>
            <person name="Coil D."/>
        </authorList>
    </citation>
    <scope>NUCLEOTIDE SEQUENCE</scope>
    <source>
        <strain evidence="2">214.1.1</strain>
    </source>
</reference>